<comment type="caution">
    <text evidence="8">The sequence shown here is derived from an EMBL/GenBank/DDBJ whole genome shotgun (WGS) entry which is preliminary data.</text>
</comment>
<feature type="domain" description="Phosphotyrosine protein phosphatase I" evidence="7">
    <location>
        <begin position="2"/>
        <end position="149"/>
    </location>
</feature>
<evidence type="ECO:0000256" key="3">
    <source>
        <dbReference type="ARBA" id="ARBA00022801"/>
    </source>
</evidence>
<dbReference type="PANTHER" id="PTHR11717:SF7">
    <property type="entry name" value="LOW MOLECULAR WEIGHT PHOSPHOTYROSINE PROTEIN PHOSPHATASE"/>
    <property type="match status" value="1"/>
</dbReference>
<dbReference type="Gene3D" id="3.40.50.2300">
    <property type="match status" value="1"/>
</dbReference>
<dbReference type="AlphaFoldDB" id="A0A1E7X8J8"/>
<feature type="active site" description="Proton donor" evidence="6">
    <location>
        <position position="125"/>
    </location>
</feature>
<dbReference type="Pfam" id="PF01451">
    <property type="entry name" value="LMWPc"/>
    <property type="match status" value="1"/>
</dbReference>
<feature type="active site" description="Nucleophile" evidence="6">
    <location>
        <position position="8"/>
    </location>
</feature>
<gene>
    <name evidence="8" type="primary">yfkJ</name>
    <name evidence="8" type="ORF">LASUN_25250</name>
</gene>
<keyword evidence="3 8" id="KW-0378">Hydrolase</keyword>
<evidence type="ECO:0000256" key="2">
    <source>
        <dbReference type="ARBA" id="ARBA00013064"/>
    </source>
</evidence>
<dbReference type="SMART" id="SM00226">
    <property type="entry name" value="LMWPc"/>
    <property type="match status" value="1"/>
</dbReference>
<dbReference type="SUPFAM" id="SSF52788">
    <property type="entry name" value="Phosphotyrosine protein phosphatases I"/>
    <property type="match status" value="1"/>
</dbReference>
<proteinExistence type="inferred from homology"/>
<dbReference type="EC" id="3.1.3.48" evidence="2"/>
<dbReference type="Proteomes" id="UP000177010">
    <property type="component" value="Unassembled WGS sequence"/>
</dbReference>
<protein>
    <recommendedName>
        <fullName evidence="2">protein-tyrosine-phosphatase</fullName>
        <ecNumber evidence="2">3.1.3.48</ecNumber>
    </recommendedName>
</protein>
<evidence type="ECO:0000256" key="4">
    <source>
        <dbReference type="ARBA" id="ARBA00022912"/>
    </source>
</evidence>
<feature type="active site" evidence="6">
    <location>
        <position position="14"/>
    </location>
</feature>
<comment type="similarity">
    <text evidence="1">Belongs to the low molecular weight phosphotyrosine protein phosphatase family.</text>
</comment>
<dbReference type="InterPro" id="IPR017867">
    <property type="entry name" value="Tyr_phospatase_low_mol_wt"/>
</dbReference>
<dbReference type="InterPro" id="IPR036196">
    <property type="entry name" value="Ptyr_pPase_sf"/>
</dbReference>
<evidence type="ECO:0000259" key="7">
    <source>
        <dbReference type="SMART" id="SM00226"/>
    </source>
</evidence>
<keyword evidence="4" id="KW-0904">Protein phosphatase</keyword>
<evidence type="ECO:0000256" key="6">
    <source>
        <dbReference type="PIRSR" id="PIRSR617867-1"/>
    </source>
</evidence>
<dbReference type="EMBL" id="MIQE01000027">
    <property type="protein sequence ID" value="OFA09434.1"/>
    <property type="molecule type" value="Genomic_DNA"/>
</dbReference>
<dbReference type="InterPro" id="IPR023485">
    <property type="entry name" value="Ptyr_pPase"/>
</dbReference>
<dbReference type="InterPro" id="IPR050438">
    <property type="entry name" value="LMW_PTPase"/>
</dbReference>
<dbReference type="RefSeq" id="WP_070368674.1">
    <property type="nucleotide sequence ID" value="NZ_JAZHVW010000016.1"/>
</dbReference>
<evidence type="ECO:0000256" key="5">
    <source>
        <dbReference type="ARBA" id="ARBA00051722"/>
    </source>
</evidence>
<comment type="catalytic activity">
    <reaction evidence="5">
        <text>O-phospho-L-tyrosyl-[protein] + H2O = L-tyrosyl-[protein] + phosphate</text>
        <dbReference type="Rhea" id="RHEA:10684"/>
        <dbReference type="Rhea" id="RHEA-COMP:10136"/>
        <dbReference type="Rhea" id="RHEA-COMP:20101"/>
        <dbReference type="ChEBI" id="CHEBI:15377"/>
        <dbReference type="ChEBI" id="CHEBI:43474"/>
        <dbReference type="ChEBI" id="CHEBI:46858"/>
        <dbReference type="ChEBI" id="CHEBI:61978"/>
        <dbReference type="EC" id="3.1.3.48"/>
    </reaction>
</comment>
<dbReference type="GO" id="GO:0004725">
    <property type="term" value="F:protein tyrosine phosphatase activity"/>
    <property type="evidence" value="ECO:0007669"/>
    <property type="project" value="UniProtKB-EC"/>
</dbReference>
<evidence type="ECO:0000313" key="9">
    <source>
        <dbReference type="Proteomes" id="UP000177010"/>
    </source>
</evidence>
<dbReference type="CDD" id="cd16343">
    <property type="entry name" value="LMWPTP"/>
    <property type="match status" value="1"/>
</dbReference>
<accession>A0A1E7X8J8</accession>
<dbReference type="PANTHER" id="PTHR11717">
    <property type="entry name" value="LOW MOLECULAR WEIGHT PROTEIN TYROSINE PHOSPHATASE"/>
    <property type="match status" value="1"/>
</dbReference>
<organism evidence="8 9">
    <name type="scientific">Lentilactobacillus sunkii</name>
    <dbReference type="NCBI Taxonomy" id="481719"/>
    <lineage>
        <taxon>Bacteria</taxon>
        <taxon>Bacillati</taxon>
        <taxon>Bacillota</taxon>
        <taxon>Bacilli</taxon>
        <taxon>Lactobacillales</taxon>
        <taxon>Lactobacillaceae</taxon>
        <taxon>Lentilactobacillus</taxon>
    </lineage>
</organism>
<reference evidence="8 9" key="1">
    <citation type="submission" date="2016-09" db="EMBL/GenBank/DDBJ databases">
        <title>Genome Sequence of Lactobacillus sunkii Strain CG01.</title>
        <authorList>
            <person name="Poehlein A."/>
            <person name="Gabris C."/>
            <person name="Bengelsdorf F.R."/>
            <person name="Duerre P."/>
            <person name="Daniel R."/>
        </authorList>
    </citation>
    <scope>NUCLEOTIDE SEQUENCE [LARGE SCALE GENOMIC DNA]</scope>
    <source>
        <strain evidence="8 9">CG_D</strain>
    </source>
</reference>
<evidence type="ECO:0000256" key="1">
    <source>
        <dbReference type="ARBA" id="ARBA00011063"/>
    </source>
</evidence>
<sequence>MTNVLFVCLGNICRSPMAEAMFRQMVHEAHLDNKITVSSAAISTEEEGNPPHPGAVAELAKHGVSVGNKRSRPITKADFDDADYIIAMDNQNIFYLNQIAPFADRKKIHLCYNIIPGKEETDIPDPWFDHKFDRTYRQLSETLPEWLNEIKTKLA</sequence>
<name>A0A1E7X8J8_9LACO</name>
<dbReference type="STRING" id="481719.LASUN_25250"/>
<dbReference type="PRINTS" id="PR00719">
    <property type="entry name" value="LMWPTPASE"/>
</dbReference>
<evidence type="ECO:0000313" key="8">
    <source>
        <dbReference type="EMBL" id="OFA09434.1"/>
    </source>
</evidence>